<dbReference type="Gene3D" id="2.130.10.30">
    <property type="entry name" value="Regulator of chromosome condensation 1/beta-lactamase-inhibitor protein II"/>
    <property type="match status" value="2"/>
</dbReference>
<feature type="region of interest" description="Disordered" evidence="2">
    <location>
        <begin position="29"/>
        <end position="57"/>
    </location>
</feature>
<dbReference type="SUPFAM" id="SSF50985">
    <property type="entry name" value="RCC1/BLIP-II"/>
    <property type="match status" value="1"/>
</dbReference>
<accession>A0A1U9QTE8</accession>
<dbReference type="Pfam" id="PF13540">
    <property type="entry name" value="RCC1_2"/>
    <property type="match status" value="1"/>
</dbReference>
<evidence type="ECO:0000313" key="5">
    <source>
        <dbReference type="EMBL" id="AQU67339.1"/>
    </source>
</evidence>
<feature type="domain" description="RCC1-like" evidence="4">
    <location>
        <begin position="34"/>
        <end position="306"/>
    </location>
</feature>
<organism evidence="5 6">
    <name type="scientific">Streptomyces niveus</name>
    <name type="common">Streptomyces spheroides</name>
    <dbReference type="NCBI Taxonomy" id="193462"/>
    <lineage>
        <taxon>Bacteria</taxon>
        <taxon>Bacillati</taxon>
        <taxon>Actinomycetota</taxon>
        <taxon>Actinomycetes</taxon>
        <taxon>Kitasatosporales</taxon>
        <taxon>Streptomycetaceae</taxon>
        <taxon>Streptomyces</taxon>
    </lineage>
</organism>
<dbReference type="Proteomes" id="UP000189677">
    <property type="component" value="Chromosome"/>
</dbReference>
<keyword evidence="3" id="KW-0732">Signal</keyword>
<dbReference type="PANTHER" id="PTHR22870">
    <property type="entry name" value="REGULATOR OF CHROMOSOME CONDENSATION"/>
    <property type="match status" value="1"/>
</dbReference>
<evidence type="ECO:0000256" key="3">
    <source>
        <dbReference type="SAM" id="SignalP"/>
    </source>
</evidence>
<evidence type="ECO:0000256" key="1">
    <source>
        <dbReference type="ARBA" id="ARBA00022737"/>
    </source>
</evidence>
<dbReference type="PROSITE" id="PS50012">
    <property type="entry name" value="RCC1_3"/>
    <property type="match status" value="5"/>
</dbReference>
<dbReference type="OrthoDB" id="9796385at2"/>
<evidence type="ECO:0000259" key="4">
    <source>
        <dbReference type="Pfam" id="PF25390"/>
    </source>
</evidence>
<feature type="signal peptide" evidence="3">
    <location>
        <begin position="1"/>
        <end position="22"/>
    </location>
</feature>
<name>A0A1U9QTE8_STRNV</name>
<sequence length="429" mass="44506">MRRSRALLTAALTAGLALTPMAAVSAAPAQDNPSVLSWGAGRTGQLGNGDRTDSSRPVPVTSLFRGKVDRISAGGTSSTDSFALALTKKTVKSWGNNASGQLGNGSRTTQSVPTTVPRLANIKDIAAGGEHALAMNENGQVYSWGDNTYGQLGNGRTGDARGVPNRVQGLAKVKQVSAGCDFSLALLENGKVYAWGRGVYGALGNGTRATVSTPREVEGLENVIDIDAGCHHALALTADRTVKSWGNNAYGQLGDSSTKSAVLPVDVNWLGGVNDIEAGANHNYAITDDGIVWGWGSNKNNQLLQAQAPAGANPNADRMNADADIDADRMNADADIDAGRIDAGARAPRTNRTVPVEIPRLEGAQQIAAGANHGIAIFGDDVFAWGHNNEGQLGDRTTTSRVDAVATLTPRSPIEHVAASLGGNTSYAY</sequence>
<dbReference type="PROSITE" id="PS00626">
    <property type="entry name" value="RCC1_2"/>
    <property type="match status" value="1"/>
</dbReference>
<dbReference type="InterPro" id="IPR051210">
    <property type="entry name" value="Ub_ligase/GEF_domain"/>
</dbReference>
<proteinExistence type="predicted"/>
<dbReference type="KEGG" id="snw:BBN63_14890"/>
<gene>
    <name evidence="5" type="ORF">BBN63_14890</name>
</gene>
<dbReference type="Pfam" id="PF25390">
    <property type="entry name" value="WD40_RLD"/>
    <property type="match status" value="1"/>
</dbReference>
<keyword evidence="6" id="KW-1185">Reference proteome</keyword>
<feature type="chain" id="PRO_5039727744" evidence="3">
    <location>
        <begin position="23"/>
        <end position="429"/>
    </location>
</feature>
<dbReference type="InterPro" id="IPR009091">
    <property type="entry name" value="RCC1/BLIP-II"/>
</dbReference>
<dbReference type="PRINTS" id="PR00633">
    <property type="entry name" value="RCCNDNSATION"/>
</dbReference>
<evidence type="ECO:0000313" key="6">
    <source>
        <dbReference type="Proteomes" id="UP000189677"/>
    </source>
</evidence>
<dbReference type="EMBL" id="CP018047">
    <property type="protein sequence ID" value="AQU67339.1"/>
    <property type="molecule type" value="Genomic_DNA"/>
</dbReference>
<dbReference type="InterPro" id="IPR058923">
    <property type="entry name" value="RCC1-like_dom"/>
</dbReference>
<evidence type="ECO:0000256" key="2">
    <source>
        <dbReference type="SAM" id="MobiDB-lite"/>
    </source>
</evidence>
<keyword evidence="1" id="KW-0677">Repeat</keyword>
<dbReference type="RefSeq" id="WP_078075895.1">
    <property type="nucleotide sequence ID" value="NZ_CP018047.1"/>
</dbReference>
<dbReference type="AlphaFoldDB" id="A0A1U9QTE8"/>
<protein>
    <submittedName>
        <fullName evidence="5">Sialidase</fullName>
    </submittedName>
</protein>
<reference evidence="5 6" key="1">
    <citation type="submission" date="2016-11" db="EMBL/GenBank/DDBJ databases">
        <title>Complete genome sequence of Streptomyces niveus SCSIO 3406.</title>
        <authorList>
            <person name="Zhu Q."/>
            <person name="Cheng W."/>
            <person name="Song Y."/>
            <person name="Li Q."/>
            <person name="Ju J."/>
        </authorList>
    </citation>
    <scope>NUCLEOTIDE SEQUENCE [LARGE SCALE GENOMIC DNA]</scope>
    <source>
        <strain evidence="5 6">SCSIO 3406</strain>
    </source>
</reference>
<dbReference type="PANTHER" id="PTHR22870:SF408">
    <property type="entry name" value="OS09G0560450 PROTEIN"/>
    <property type="match status" value="1"/>
</dbReference>
<dbReference type="InterPro" id="IPR000408">
    <property type="entry name" value="Reg_chr_condens"/>
</dbReference>